<keyword evidence="11" id="KW-1185">Reference proteome</keyword>
<keyword evidence="2 6" id="KW-0690">Ribosome biogenesis</keyword>
<proteinExistence type="inferred from homology"/>
<dbReference type="Pfam" id="PF04068">
    <property type="entry name" value="Fer4_RLI"/>
    <property type="match status" value="1"/>
</dbReference>
<sequence length="258" mass="28974">MSKNQKRYKGKYGVKNPNREYAETFAELAIKDNTSGDDDDSSSEDTDKGVDGVPYFPIAMWDLNHCDPKKCSGRKLQRHGLIKSLKLGQQFKGLVLSPIGVLTVSPLDRSIVESAGVAVIDCSWARIEETPFSKMKSPFPRLLPFLVAANPVNYGKSCKLTCVEAIAAVLHICGFPKEAKYYLSKFSWGHSFLKLNEELLDLYSKCDSSQDVLDVQKKYLEESDEKRKEARDNMWPSSSDSSDDEYEEGESNNDESKT</sequence>
<dbReference type="EMBL" id="OU895877">
    <property type="protein sequence ID" value="CAG9798155.1"/>
    <property type="molecule type" value="Genomic_DNA"/>
</dbReference>
<name>A0A9N9WM61_9DIPT</name>
<keyword evidence="1" id="KW-0963">Cytoplasm</keyword>
<evidence type="ECO:0000256" key="3">
    <source>
        <dbReference type="ARBA" id="ARBA00022552"/>
    </source>
</evidence>
<reference evidence="10" key="2">
    <citation type="submission" date="2022-10" db="EMBL/GenBank/DDBJ databases">
        <authorList>
            <consortium name="ENA_rothamsted_submissions"/>
            <consortium name="culmorum"/>
            <person name="King R."/>
        </authorList>
    </citation>
    <scope>NUCLEOTIDE SEQUENCE</scope>
</reference>
<keyword evidence="4 6" id="KW-0808">Transferase</keyword>
<comment type="similarity">
    <text evidence="6">Belongs to the TDD superfamily. TSR3 family.</text>
</comment>
<feature type="binding site" evidence="6">
    <location>
        <position position="120"/>
    </location>
    <ligand>
        <name>S-adenosyl-L-methionine</name>
        <dbReference type="ChEBI" id="CHEBI:59789"/>
    </ligand>
</feature>
<feature type="compositionally biased region" description="Basic and acidic residues" evidence="7">
    <location>
        <begin position="222"/>
        <end position="232"/>
    </location>
</feature>
<organism evidence="10 11">
    <name type="scientific">Chironomus riparius</name>
    <dbReference type="NCBI Taxonomy" id="315576"/>
    <lineage>
        <taxon>Eukaryota</taxon>
        <taxon>Metazoa</taxon>
        <taxon>Ecdysozoa</taxon>
        <taxon>Arthropoda</taxon>
        <taxon>Hexapoda</taxon>
        <taxon>Insecta</taxon>
        <taxon>Pterygota</taxon>
        <taxon>Neoptera</taxon>
        <taxon>Endopterygota</taxon>
        <taxon>Diptera</taxon>
        <taxon>Nematocera</taxon>
        <taxon>Chironomoidea</taxon>
        <taxon>Chironomidae</taxon>
        <taxon>Chironominae</taxon>
        <taxon>Chironomus</taxon>
    </lineage>
</organism>
<evidence type="ECO:0000256" key="4">
    <source>
        <dbReference type="ARBA" id="ARBA00022679"/>
    </source>
</evidence>
<feature type="binding site" evidence="6">
    <location>
        <position position="143"/>
    </location>
    <ligand>
        <name>S-adenosyl-L-methionine</name>
        <dbReference type="ChEBI" id="CHEBI:59789"/>
    </ligand>
</feature>
<dbReference type="PANTHER" id="PTHR20426">
    <property type="entry name" value="RIBOSOME BIOGENESIS PROTEIN TSR3 HOMOLOG"/>
    <property type="match status" value="1"/>
</dbReference>
<gene>
    <name evidence="10" type="ORF">CHIRRI_LOCUS1140</name>
</gene>
<dbReference type="GO" id="GO:0030490">
    <property type="term" value="P:maturation of SSU-rRNA"/>
    <property type="evidence" value="ECO:0007669"/>
    <property type="project" value="TreeGrafter"/>
</dbReference>
<dbReference type="InterPro" id="IPR022968">
    <property type="entry name" value="Tsr3-like"/>
</dbReference>
<dbReference type="EC" id="2.5.1.157" evidence="6"/>
<keyword evidence="3 6" id="KW-0698">rRNA processing</keyword>
<dbReference type="NCBIfam" id="NF002621">
    <property type="entry name" value="PRK02287.1"/>
    <property type="match status" value="1"/>
</dbReference>
<feature type="domain" description="RNase L inhibitor RLI-like possible metal-binding" evidence="9">
    <location>
        <begin position="57"/>
        <end position="89"/>
    </location>
</feature>
<comment type="function">
    <text evidence="6">Aminocarboxypropyltransferase that catalyzes the aminocarboxypropyl transfer on pseudouridine in 18S rRNA. It constitutes the last step in biosynthesis of the hypermodified N1-methyl-N3-(3-amino-3-carboxypropyl) pseudouridine (m1acp3-Psi).</text>
</comment>
<evidence type="ECO:0000256" key="6">
    <source>
        <dbReference type="HAMAP-Rule" id="MF_03146"/>
    </source>
</evidence>
<reference evidence="10" key="1">
    <citation type="submission" date="2022-01" db="EMBL/GenBank/DDBJ databases">
        <authorList>
            <person name="King R."/>
        </authorList>
    </citation>
    <scope>NUCLEOTIDE SEQUENCE</scope>
</reference>
<evidence type="ECO:0000256" key="7">
    <source>
        <dbReference type="SAM" id="MobiDB-lite"/>
    </source>
</evidence>
<feature type="compositionally biased region" description="Acidic residues" evidence="7">
    <location>
        <begin position="35"/>
        <end position="44"/>
    </location>
</feature>
<evidence type="ECO:0000259" key="9">
    <source>
        <dbReference type="Pfam" id="PF04068"/>
    </source>
</evidence>
<dbReference type="GO" id="GO:0000455">
    <property type="term" value="P:enzyme-directed rRNA pseudouridine synthesis"/>
    <property type="evidence" value="ECO:0007669"/>
    <property type="project" value="UniProtKB-UniRule"/>
</dbReference>
<accession>A0A9N9WM61</accession>
<dbReference type="InterPro" id="IPR007177">
    <property type="entry name" value="Tsr3_C"/>
</dbReference>
<dbReference type="Pfam" id="PF04034">
    <property type="entry name" value="Ribo_biogen_C"/>
    <property type="match status" value="1"/>
</dbReference>
<dbReference type="GO" id="GO:1904047">
    <property type="term" value="F:S-adenosyl-L-methionine binding"/>
    <property type="evidence" value="ECO:0007669"/>
    <property type="project" value="UniProtKB-UniRule"/>
</dbReference>
<feature type="region of interest" description="Disordered" evidence="7">
    <location>
        <begin position="222"/>
        <end position="258"/>
    </location>
</feature>
<evidence type="ECO:0000256" key="1">
    <source>
        <dbReference type="ARBA" id="ARBA00022490"/>
    </source>
</evidence>
<dbReference type="Proteomes" id="UP001153620">
    <property type="component" value="Chromosome 1"/>
</dbReference>
<comment type="catalytic activity">
    <reaction evidence="6">
        <text>an N(1)-methylpseudouridine in rRNA + S-adenosyl-L-methionine = N(1)-methyl-N(3)-[(3S)-3-amino-3-carboxypropyl]pseudouridine in rRNA + S-methyl-5'-thioadenosine + H(+)</text>
        <dbReference type="Rhea" id="RHEA:63296"/>
        <dbReference type="Rhea" id="RHEA-COMP:11634"/>
        <dbReference type="Rhea" id="RHEA-COMP:16310"/>
        <dbReference type="ChEBI" id="CHEBI:15378"/>
        <dbReference type="ChEBI" id="CHEBI:17509"/>
        <dbReference type="ChEBI" id="CHEBI:59789"/>
        <dbReference type="ChEBI" id="CHEBI:74890"/>
        <dbReference type="ChEBI" id="CHEBI:146234"/>
        <dbReference type="EC" id="2.5.1.157"/>
    </reaction>
</comment>
<dbReference type="InterPro" id="IPR007209">
    <property type="entry name" value="RNaseL-inhib-like_metal-bd_dom"/>
</dbReference>
<evidence type="ECO:0000256" key="5">
    <source>
        <dbReference type="ARBA" id="ARBA00022691"/>
    </source>
</evidence>
<feature type="binding site" evidence="6">
    <location>
        <position position="72"/>
    </location>
    <ligand>
        <name>S-adenosyl-L-methionine</name>
        <dbReference type="ChEBI" id="CHEBI:59789"/>
    </ligand>
</feature>
<dbReference type="PANTHER" id="PTHR20426:SF0">
    <property type="entry name" value="18S RRNA AMINOCARBOXYPROPYLTRANSFERASE"/>
    <property type="match status" value="1"/>
</dbReference>
<feature type="region of interest" description="Disordered" evidence="7">
    <location>
        <begin position="31"/>
        <end position="50"/>
    </location>
</feature>
<feature type="compositionally biased region" description="Acidic residues" evidence="7">
    <location>
        <begin position="241"/>
        <end position="258"/>
    </location>
</feature>
<dbReference type="HAMAP" id="MF_01116">
    <property type="entry name" value="TSR3"/>
    <property type="match status" value="1"/>
</dbReference>
<keyword evidence="5 6" id="KW-0949">S-adenosyl-L-methionine</keyword>
<comment type="caution">
    <text evidence="6">Lacks conserved residue(s) required for the propagation of feature annotation.</text>
</comment>
<evidence type="ECO:0000256" key="2">
    <source>
        <dbReference type="ARBA" id="ARBA00022517"/>
    </source>
</evidence>
<feature type="domain" description="16S/18S rRNA aminocarboxypropyltransferase Tsr3 C-terminal" evidence="8">
    <location>
        <begin position="94"/>
        <end position="220"/>
    </location>
</feature>
<protein>
    <recommendedName>
        <fullName evidence="6">18S rRNA aminocarboxypropyltransferase</fullName>
        <ecNumber evidence="6">2.5.1.157</ecNumber>
    </recommendedName>
</protein>
<dbReference type="AlphaFoldDB" id="A0A9N9WM61"/>
<dbReference type="OrthoDB" id="10262062at2759"/>
<evidence type="ECO:0000259" key="8">
    <source>
        <dbReference type="Pfam" id="PF04034"/>
    </source>
</evidence>
<evidence type="ECO:0000313" key="10">
    <source>
        <dbReference type="EMBL" id="CAG9798155.1"/>
    </source>
</evidence>
<evidence type="ECO:0000313" key="11">
    <source>
        <dbReference type="Proteomes" id="UP001153620"/>
    </source>
</evidence>
<dbReference type="GO" id="GO:0106388">
    <property type="term" value="F:rRNA small subunit aminocarboxypropyltransferase activity"/>
    <property type="evidence" value="ECO:0007669"/>
    <property type="project" value="UniProtKB-EC"/>
</dbReference>